<dbReference type="AlphaFoldDB" id="A0A8H3FWA0"/>
<keyword evidence="3" id="KW-1185">Reference proteome</keyword>
<feature type="region of interest" description="Disordered" evidence="1">
    <location>
        <begin position="125"/>
        <end position="172"/>
    </location>
</feature>
<dbReference type="OrthoDB" id="5347809at2759"/>
<feature type="compositionally biased region" description="Polar residues" evidence="1">
    <location>
        <begin position="157"/>
        <end position="172"/>
    </location>
</feature>
<gene>
    <name evidence="2" type="ORF">ALECFALPRED_004163</name>
</gene>
<accession>A0A8H3FWA0</accession>
<reference evidence="2" key="1">
    <citation type="submission" date="2021-03" db="EMBL/GenBank/DDBJ databases">
        <authorList>
            <person name="Tagirdzhanova G."/>
        </authorList>
    </citation>
    <scope>NUCLEOTIDE SEQUENCE</scope>
</reference>
<proteinExistence type="predicted"/>
<evidence type="ECO:0000313" key="2">
    <source>
        <dbReference type="EMBL" id="CAF9928888.1"/>
    </source>
</evidence>
<sequence length="341" mass="37477">MDRPTNSREVATADNLLVVKGNGRILSRRVSQVYGLALLGAMVLRVNKLPLVELHVSFLAHHESWTPNEIRKVAQADASGDNFMFIDDGRKIISCRVNPDYGVALLEGLDHNPGGALQARPGLSRGAAAPASEIGNDQGIKVESPQHTSKELRQAHAFSSSTPPSTFGRPANNTRILSDQILSSANRQPYDRDWMKKYSISEDCLDGRQSKHKLDALLKQGAVKVGDKLCVTYHSDGGPVVKTGKVSQYQKKGCVDLRIAPARGDFDGILHDCKGPEDVIRGMDREFRVERPSEIPDAWKAVVVVSGGGEEVGSLEVVRLAYQVFEGEMKEWGRRNRRFSP</sequence>
<dbReference type="EMBL" id="CAJPDR010000258">
    <property type="protein sequence ID" value="CAF9928888.1"/>
    <property type="molecule type" value="Genomic_DNA"/>
</dbReference>
<protein>
    <submittedName>
        <fullName evidence="2">Uncharacterized protein</fullName>
    </submittedName>
</protein>
<name>A0A8H3FWA0_9LECA</name>
<comment type="caution">
    <text evidence="2">The sequence shown here is derived from an EMBL/GenBank/DDBJ whole genome shotgun (WGS) entry which is preliminary data.</text>
</comment>
<evidence type="ECO:0000313" key="3">
    <source>
        <dbReference type="Proteomes" id="UP000664203"/>
    </source>
</evidence>
<organism evidence="2 3">
    <name type="scientific">Alectoria fallacina</name>
    <dbReference type="NCBI Taxonomy" id="1903189"/>
    <lineage>
        <taxon>Eukaryota</taxon>
        <taxon>Fungi</taxon>
        <taxon>Dikarya</taxon>
        <taxon>Ascomycota</taxon>
        <taxon>Pezizomycotina</taxon>
        <taxon>Lecanoromycetes</taxon>
        <taxon>OSLEUM clade</taxon>
        <taxon>Lecanoromycetidae</taxon>
        <taxon>Lecanorales</taxon>
        <taxon>Lecanorineae</taxon>
        <taxon>Parmeliaceae</taxon>
        <taxon>Alectoria</taxon>
    </lineage>
</organism>
<dbReference type="Proteomes" id="UP000664203">
    <property type="component" value="Unassembled WGS sequence"/>
</dbReference>
<evidence type="ECO:0000256" key="1">
    <source>
        <dbReference type="SAM" id="MobiDB-lite"/>
    </source>
</evidence>